<organism evidence="2">
    <name type="scientific">Emiliania huxleyi</name>
    <name type="common">Coccolithophore</name>
    <name type="synonym">Pontosphaera huxleyi</name>
    <dbReference type="NCBI Taxonomy" id="2903"/>
    <lineage>
        <taxon>Eukaryota</taxon>
        <taxon>Haptista</taxon>
        <taxon>Haptophyta</taxon>
        <taxon>Prymnesiophyceae</taxon>
        <taxon>Isochrysidales</taxon>
        <taxon>Noelaerhabdaceae</taxon>
        <taxon>Emiliania</taxon>
    </lineage>
</organism>
<proteinExistence type="predicted"/>
<name>A0A7S3SKJ2_EMIHU</name>
<dbReference type="SUPFAM" id="SSF81606">
    <property type="entry name" value="PP2C-like"/>
    <property type="match status" value="1"/>
</dbReference>
<dbReference type="SMART" id="SM00332">
    <property type="entry name" value="PP2Cc"/>
    <property type="match status" value="1"/>
</dbReference>
<sequence>MAGVDGGARAAALGEALSRSFVRLNERLLAEAPSEDSGCTALAALVLPDTTLIANAGDCVAHLWRGGAAGAADSLERVSRDHNAAVPEEAARVAAAGGTVQTTADGKARVGGVIQVTRCIGDRRLRHLGLSSEPELRCCARAPTDVGIVLASDGLWDVMDEARVLHCLTHTARSADMLAKRLVLEAMDRGTTDNVTCAVVLF</sequence>
<evidence type="ECO:0000313" key="2">
    <source>
        <dbReference type="EMBL" id="CAE0557595.1"/>
    </source>
</evidence>
<dbReference type="PROSITE" id="PS51746">
    <property type="entry name" value="PPM_2"/>
    <property type="match status" value="1"/>
</dbReference>
<dbReference type="PANTHER" id="PTHR47992">
    <property type="entry name" value="PROTEIN PHOSPHATASE"/>
    <property type="match status" value="1"/>
</dbReference>
<dbReference type="EMBL" id="HBIR01029080">
    <property type="protein sequence ID" value="CAE0557595.1"/>
    <property type="molecule type" value="Transcribed_RNA"/>
</dbReference>
<dbReference type="GO" id="GO:0004722">
    <property type="term" value="F:protein serine/threonine phosphatase activity"/>
    <property type="evidence" value="ECO:0007669"/>
    <property type="project" value="InterPro"/>
</dbReference>
<dbReference type="InterPro" id="IPR036457">
    <property type="entry name" value="PPM-type-like_dom_sf"/>
</dbReference>
<dbReference type="Pfam" id="PF00481">
    <property type="entry name" value="PP2C"/>
    <property type="match status" value="1"/>
</dbReference>
<evidence type="ECO:0000259" key="1">
    <source>
        <dbReference type="PROSITE" id="PS51746"/>
    </source>
</evidence>
<dbReference type="InterPro" id="IPR015655">
    <property type="entry name" value="PP2C"/>
</dbReference>
<dbReference type="AlphaFoldDB" id="A0A7S3SKJ2"/>
<feature type="domain" description="PPM-type phosphatase" evidence="1">
    <location>
        <begin position="1"/>
        <end position="202"/>
    </location>
</feature>
<gene>
    <name evidence="2" type="ORF">EHUX00137_LOCUS22483</name>
</gene>
<protein>
    <recommendedName>
        <fullName evidence="1">PPM-type phosphatase domain-containing protein</fullName>
    </recommendedName>
</protein>
<dbReference type="InterPro" id="IPR001932">
    <property type="entry name" value="PPM-type_phosphatase-like_dom"/>
</dbReference>
<accession>A0A7S3SKJ2</accession>
<dbReference type="Gene3D" id="3.60.40.10">
    <property type="entry name" value="PPM-type phosphatase domain"/>
    <property type="match status" value="1"/>
</dbReference>
<dbReference type="CDD" id="cd00143">
    <property type="entry name" value="PP2Cc"/>
    <property type="match status" value="1"/>
</dbReference>
<reference evidence="2" key="1">
    <citation type="submission" date="2021-01" db="EMBL/GenBank/DDBJ databases">
        <authorList>
            <person name="Corre E."/>
            <person name="Pelletier E."/>
            <person name="Niang G."/>
            <person name="Scheremetjew M."/>
            <person name="Finn R."/>
            <person name="Kale V."/>
            <person name="Holt S."/>
            <person name="Cochrane G."/>
            <person name="Meng A."/>
            <person name="Brown T."/>
            <person name="Cohen L."/>
        </authorList>
    </citation>
    <scope>NUCLEOTIDE SEQUENCE</scope>
    <source>
        <strain evidence="2">379</strain>
    </source>
</reference>